<evidence type="ECO:0000313" key="2">
    <source>
        <dbReference type="EMBL" id="ABQ04493.1"/>
    </source>
</evidence>
<protein>
    <recommendedName>
        <fullName evidence="1">Knr4/Smi1-like domain-containing protein</fullName>
    </recommendedName>
</protein>
<evidence type="ECO:0000313" key="3">
    <source>
        <dbReference type="Proteomes" id="UP000006694"/>
    </source>
</evidence>
<sequence length="180" mass="21323">MKTEYFNAVNELKNWILNNKVIIEDTSYRNEKADIKTFKIQNISTEELQDIKSLTNNNLEDSYYYFLQEIGTGQFFIGEYFAKFELYNLEQLKNYNALVQQEIEGEDEASEDNYFMIGSHLSMGDWIGFCTTKQDTNNFDVYCHEYPICEYAETSNELKSWRSFEDWIIKVVKTKGEESL</sequence>
<dbReference type="eggNOG" id="ENOG503460P">
    <property type="taxonomic scope" value="Bacteria"/>
</dbReference>
<dbReference type="Pfam" id="PF09346">
    <property type="entry name" value="SMI1_KNR4"/>
    <property type="match status" value="1"/>
</dbReference>
<dbReference type="EMBL" id="CP000685">
    <property type="protein sequence ID" value="ABQ04493.1"/>
    <property type="molecule type" value="Genomic_DNA"/>
</dbReference>
<dbReference type="Proteomes" id="UP000006694">
    <property type="component" value="Chromosome"/>
</dbReference>
<reference evidence="2 3" key="1">
    <citation type="journal article" date="2009" name="Appl. Environ. Microbiol.">
        <title>Novel features of the polysaccharide-digesting gliding bacterium Flavobacterium johnsoniae as revealed by genome sequence analysis.</title>
        <authorList>
            <person name="McBride M.J."/>
            <person name="Xie G."/>
            <person name="Martens E.C."/>
            <person name="Lapidus A."/>
            <person name="Henrissat B."/>
            <person name="Rhodes R.G."/>
            <person name="Goltsman E."/>
            <person name="Wang W."/>
            <person name="Xu J."/>
            <person name="Hunnicutt D.W."/>
            <person name="Staroscik A.M."/>
            <person name="Hoover T.R."/>
            <person name="Cheng Y.Q."/>
            <person name="Stein J.L."/>
        </authorList>
    </citation>
    <scope>NUCLEOTIDE SEQUENCE [LARGE SCALE GENOMIC DNA]</scope>
    <source>
        <strain evidence="3">ATCC 17061 / DSM 2064 / JCM 8514 / BCRC 14874 / CCUG 350202 / NBRC 14942 / NCIMB 11054 / UW101</strain>
    </source>
</reference>
<dbReference type="SUPFAM" id="SSF160631">
    <property type="entry name" value="SMI1/KNR4-like"/>
    <property type="match status" value="1"/>
</dbReference>
<proteinExistence type="predicted"/>
<dbReference type="AlphaFoldDB" id="A5FJY1"/>
<dbReference type="InterPro" id="IPR037883">
    <property type="entry name" value="Knr4/Smi1-like_sf"/>
</dbReference>
<dbReference type="KEGG" id="fjo:Fjoh_1461"/>
<dbReference type="RefSeq" id="WP_012023540.1">
    <property type="nucleotide sequence ID" value="NC_009441.1"/>
</dbReference>
<name>A5FJY1_FLAJ1</name>
<dbReference type="GeneID" id="31764338"/>
<dbReference type="Gene3D" id="3.40.1580.10">
    <property type="entry name" value="SMI1/KNR4-like"/>
    <property type="match status" value="1"/>
</dbReference>
<dbReference type="InterPro" id="IPR018958">
    <property type="entry name" value="Knr4/Smi1-like_dom"/>
</dbReference>
<evidence type="ECO:0000259" key="1">
    <source>
        <dbReference type="Pfam" id="PF09346"/>
    </source>
</evidence>
<dbReference type="HOGENOM" id="CLU_1494118_0_0_10"/>
<dbReference type="OrthoDB" id="8612867at2"/>
<accession>A5FJY1</accession>
<feature type="domain" description="Knr4/Smi1-like" evidence="1">
    <location>
        <begin position="43"/>
        <end position="169"/>
    </location>
</feature>
<gene>
    <name evidence="2" type="ordered locus">Fjoh_1461</name>
</gene>
<keyword evidence="3" id="KW-1185">Reference proteome</keyword>
<organism evidence="2 3">
    <name type="scientific">Flavobacterium johnsoniae (strain ATCC 17061 / DSM 2064 / JCM 8514 / BCRC 14874 / CCUG 350202 / NBRC 14942 / NCIMB 11054 / UW101)</name>
    <name type="common">Cytophaga johnsonae</name>
    <dbReference type="NCBI Taxonomy" id="376686"/>
    <lineage>
        <taxon>Bacteria</taxon>
        <taxon>Pseudomonadati</taxon>
        <taxon>Bacteroidota</taxon>
        <taxon>Flavobacteriia</taxon>
        <taxon>Flavobacteriales</taxon>
        <taxon>Flavobacteriaceae</taxon>
        <taxon>Flavobacterium</taxon>
    </lineage>
</organism>